<reference evidence="2 3" key="1">
    <citation type="journal article" date="2016" name="Environ. Microbiol.">
        <title>Genomic resolution of a cold subsurface aquifer community provides metabolic insights for novel microbes adapted to high CO concentrations.</title>
        <authorList>
            <person name="Probst A.J."/>
            <person name="Castelle C.J."/>
            <person name="Singh A."/>
            <person name="Brown C.T."/>
            <person name="Anantharaman K."/>
            <person name="Sharon I."/>
            <person name="Hug L.A."/>
            <person name="Burstein D."/>
            <person name="Emerson J.B."/>
            <person name="Thomas B.C."/>
            <person name="Banfield J.F."/>
        </authorList>
    </citation>
    <scope>NUCLEOTIDE SEQUENCE [LARGE SCALE GENOMIC DNA]</scope>
    <source>
        <strain evidence="2">CG2_30_54_11</strain>
    </source>
</reference>
<dbReference type="Proteomes" id="UP000183245">
    <property type="component" value="Unassembled WGS sequence"/>
</dbReference>
<keyword evidence="1" id="KW-0472">Membrane</keyword>
<dbReference type="AlphaFoldDB" id="A0A1J5ISW2"/>
<keyword evidence="1" id="KW-1133">Transmembrane helix</keyword>
<dbReference type="Pfam" id="PF18895">
    <property type="entry name" value="T4SS_pilin"/>
    <property type="match status" value="1"/>
</dbReference>
<gene>
    <name evidence="2" type="ORF">AUK40_03190</name>
</gene>
<evidence type="ECO:0000313" key="2">
    <source>
        <dbReference type="EMBL" id="OIP97490.1"/>
    </source>
</evidence>
<feature type="transmembrane region" description="Helical" evidence="1">
    <location>
        <begin position="49"/>
        <end position="67"/>
    </location>
</feature>
<comment type="caution">
    <text evidence="2">The sequence shown here is derived from an EMBL/GenBank/DDBJ whole genome shotgun (WGS) entry which is preliminary data.</text>
</comment>
<feature type="transmembrane region" description="Helical" evidence="1">
    <location>
        <begin position="9"/>
        <end position="29"/>
    </location>
</feature>
<dbReference type="STRING" id="1817892.AUK40_03190"/>
<organism evidence="2 3">
    <name type="scientific">Candidatus Wirthbacteria bacterium CG2_30_54_11</name>
    <dbReference type="NCBI Taxonomy" id="1817892"/>
    <lineage>
        <taxon>Bacteria</taxon>
        <taxon>Candidatus Wirthbacteria</taxon>
    </lineage>
</organism>
<dbReference type="InterPro" id="IPR043993">
    <property type="entry name" value="T4SS_pilin"/>
</dbReference>
<evidence type="ECO:0000256" key="1">
    <source>
        <dbReference type="SAM" id="Phobius"/>
    </source>
</evidence>
<accession>A0A1J5ISW2</accession>
<dbReference type="EMBL" id="MNZT01000054">
    <property type="protein sequence ID" value="OIP97490.1"/>
    <property type="molecule type" value="Genomic_DNA"/>
</dbReference>
<evidence type="ECO:0000313" key="3">
    <source>
        <dbReference type="Proteomes" id="UP000183245"/>
    </source>
</evidence>
<name>A0A1J5ISW2_9BACT</name>
<proteinExistence type="predicted"/>
<protein>
    <submittedName>
        <fullName evidence="2">Uncharacterized protein</fullName>
    </submittedName>
</protein>
<sequence>MNNGKLTKIIYPIMLGYTVLAALVPSAFAFGLTNPISGVSDLRDLINNLLNWMMGFIGIIAVVYLMMAGFKYVTAGGDSKKAQEAKEGITQAIIGIAIAVIGYLLVSLVFEVLQVNKDITKNALGQ</sequence>
<keyword evidence="1" id="KW-0812">Transmembrane</keyword>
<feature type="transmembrane region" description="Helical" evidence="1">
    <location>
        <begin position="88"/>
        <end position="110"/>
    </location>
</feature>